<dbReference type="KEGG" id="sbf:JCM31447_08560"/>
<proteinExistence type="predicted"/>
<dbReference type="Gene3D" id="1.10.1670.40">
    <property type="match status" value="1"/>
</dbReference>
<sequence>MDIIKIENYEIDNFFQKILRNFNCIPVSDLAVKKSFQWALGTNDLPTREEIELYSAKVKPFAGILCHNLLYSYQKYMRRLKK</sequence>
<evidence type="ECO:0000313" key="2">
    <source>
        <dbReference type="Proteomes" id="UP000291236"/>
    </source>
</evidence>
<dbReference type="AlphaFoldDB" id="A0A4P2VSX1"/>
<dbReference type="EMBL" id="AP019368">
    <property type="protein sequence ID" value="BBH52415.1"/>
    <property type="molecule type" value="Genomic_DNA"/>
</dbReference>
<dbReference type="Proteomes" id="UP000291236">
    <property type="component" value="Chromosome"/>
</dbReference>
<reference evidence="1 2" key="1">
    <citation type="submission" date="2018-12" db="EMBL/GenBank/DDBJ databases">
        <title>Rubrispira sanarue gen. nov., sp., nov., a member of the order Silvanigrellales, isolated from a brackish lake in Hamamatsu Japan.</title>
        <authorList>
            <person name="Maejima Y."/>
            <person name="Iino T."/>
            <person name="Muraguchi Y."/>
            <person name="Fukuda K."/>
            <person name="Nojiri H."/>
            <person name="Ohkuma M."/>
            <person name="Moriuchi R."/>
            <person name="Dohra H."/>
            <person name="Kimbara K."/>
            <person name="Shintani M."/>
        </authorList>
    </citation>
    <scope>NUCLEOTIDE SEQUENCE [LARGE SCALE GENOMIC DNA]</scope>
    <source>
        <strain evidence="1 2">RF1110005</strain>
    </source>
</reference>
<accession>A0A4P2VSX1</accession>
<name>A0A4P2VSX1_FLUSA</name>
<gene>
    <name evidence="1" type="ORF">JCM31447_08560</name>
</gene>
<organism evidence="1 2">
    <name type="scientific">Fluviispira sanaruensis</name>
    <dbReference type="NCBI Taxonomy" id="2493639"/>
    <lineage>
        <taxon>Bacteria</taxon>
        <taxon>Pseudomonadati</taxon>
        <taxon>Bdellovibrionota</taxon>
        <taxon>Oligoflexia</taxon>
        <taxon>Silvanigrellales</taxon>
        <taxon>Silvanigrellaceae</taxon>
        <taxon>Fluviispira</taxon>
    </lineage>
</organism>
<keyword evidence="2" id="KW-1185">Reference proteome</keyword>
<protein>
    <submittedName>
        <fullName evidence="1">Uncharacterized protein</fullName>
    </submittedName>
</protein>
<evidence type="ECO:0000313" key="1">
    <source>
        <dbReference type="EMBL" id="BBH52415.1"/>
    </source>
</evidence>